<sequence>MLRIESYITPIILSYVDKYIKNLKPEDSQVSLWGGDAVFNNLDLRLDVLEQELKLPFSFVNGHIHELRIHVPWTKLTSEPIVITINTIECILKLKGGDTASSESSSHGGASLKSQDVRRRQKRQDLEVPTSYVQGLINRIINNICIICNNVVLKYVEDDIVLSINVKTLEFRSVDGNWTPAFIDLTAEDLILRNLATLTDLTVCLDKRNASGKIENYQEPLLYRCSLSCRVVRQFESLNSVQPLCTRYDVFCPQLHFSLSDMQLPMFLRLLQLALALYYGELGSYSEPEQVTSNPLGEDQEASLPEDFINSSASWSSWAWSLGSALLPVYWEEEENAVLAHRHKLNKTLHMGLYVEMATWTFKLTESVQESGYFGPTKMRFTPFMRIEHQGSFMTVVVKGLEAVNVKLGISSFTVDPVGMCICGIADMQEGDVPSGEGQAVVASGAASFISMGRDGQDYLSQSLFDPQVLMEAQELWDYSYSWDNHNRDTTEAVLLARTGALAMDYFYYMVLPEDMSSEQLSELGVDLEFSNMSEKALCRVAIGASEINLSSGLYHRVEAVSHALNQHDYPPYSNPSSYDPPANLVPPSEEEILLLEANTPIRSYIITIIEPTLILHAAQHAQINMKTIFSVKKRKRNQKASAELCMARVLPVPSVRAKLSRFEIEWTKPMYPKRLVSAACMLRPPSHTMLHNCHSHLTFTANMASTVPLPGMKPNCSSPIVVTSLSLLYMIFSHIFTV</sequence>
<dbReference type="EMBL" id="JAXCGZ010009946">
    <property type="protein sequence ID" value="KAK7075977.1"/>
    <property type="molecule type" value="Genomic_DNA"/>
</dbReference>
<feature type="compositionally biased region" description="Low complexity" evidence="2">
    <location>
        <begin position="98"/>
        <end position="114"/>
    </location>
</feature>
<gene>
    <name evidence="4" type="primary">VPS13B</name>
    <name evidence="4" type="ORF">SK128_023336</name>
</gene>
<dbReference type="InterPro" id="IPR039782">
    <property type="entry name" value="VPS13B"/>
</dbReference>
<name>A0AAN8X3R8_HALRR</name>
<protein>
    <submittedName>
        <fullName evidence="4">Vacuolar protein sorting-associated protein 13B</fullName>
    </submittedName>
</protein>
<comment type="caution">
    <text evidence="4">The sequence shown here is derived from an EMBL/GenBank/DDBJ whole genome shotgun (WGS) entry which is preliminary data.</text>
</comment>
<feature type="region of interest" description="Disordered" evidence="2">
    <location>
        <begin position="98"/>
        <end position="123"/>
    </location>
</feature>
<evidence type="ECO:0000259" key="3">
    <source>
        <dbReference type="Pfam" id="PF12624"/>
    </source>
</evidence>
<keyword evidence="1" id="KW-0813">Transport</keyword>
<dbReference type="Proteomes" id="UP001381693">
    <property type="component" value="Unassembled WGS sequence"/>
</dbReference>
<evidence type="ECO:0000256" key="1">
    <source>
        <dbReference type="ARBA" id="ARBA00022448"/>
    </source>
</evidence>
<feature type="domain" description="Chorein N-terminal" evidence="3">
    <location>
        <begin position="5"/>
        <end position="226"/>
    </location>
</feature>
<dbReference type="PANTHER" id="PTHR12517:SF0">
    <property type="entry name" value="INTERMEMBRANE LIPID TRANSFER PROTEIN VPS13B"/>
    <property type="match status" value="1"/>
</dbReference>
<dbReference type="InterPro" id="IPR026854">
    <property type="entry name" value="VPS13_N"/>
</dbReference>
<evidence type="ECO:0000256" key="2">
    <source>
        <dbReference type="SAM" id="MobiDB-lite"/>
    </source>
</evidence>
<accession>A0AAN8X3R8</accession>
<dbReference type="Pfam" id="PF12624">
    <property type="entry name" value="VPS13_N"/>
    <property type="match status" value="1"/>
</dbReference>
<keyword evidence="5" id="KW-1185">Reference proteome</keyword>
<reference evidence="4 5" key="1">
    <citation type="submission" date="2023-11" db="EMBL/GenBank/DDBJ databases">
        <title>Halocaridina rubra genome assembly.</title>
        <authorList>
            <person name="Smith C."/>
        </authorList>
    </citation>
    <scope>NUCLEOTIDE SEQUENCE [LARGE SCALE GENOMIC DNA]</scope>
    <source>
        <strain evidence="4">EP-1</strain>
        <tissue evidence="4">Whole</tissue>
    </source>
</reference>
<evidence type="ECO:0000313" key="4">
    <source>
        <dbReference type="EMBL" id="KAK7075977.1"/>
    </source>
</evidence>
<proteinExistence type="predicted"/>
<dbReference type="PANTHER" id="PTHR12517">
    <property type="entry name" value="VACUOLAR PROTEIN SORTING-ASSOCIATED PROTEIN 13B"/>
    <property type="match status" value="1"/>
</dbReference>
<dbReference type="AlphaFoldDB" id="A0AAN8X3R8"/>
<evidence type="ECO:0000313" key="5">
    <source>
        <dbReference type="Proteomes" id="UP001381693"/>
    </source>
</evidence>
<organism evidence="4 5">
    <name type="scientific">Halocaridina rubra</name>
    <name type="common">Hawaiian red shrimp</name>
    <dbReference type="NCBI Taxonomy" id="373956"/>
    <lineage>
        <taxon>Eukaryota</taxon>
        <taxon>Metazoa</taxon>
        <taxon>Ecdysozoa</taxon>
        <taxon>Arthropoda</taxon>
        <taxon>Crustacea</taxon>
        <taxon>Multicrustacea</taxon>
        <taxon>Malacostraca</taxon>
        <taxon>Eumalacostraca</taxon>
        <taxon>Eucarida</taxon>
        <taxon>Decapoda</taxon>
        <taxon>Pleocyemata</taxon>
        <taxon>Caridea</taxon>
        <taxon>Atyoidea</taxon>
        <taxon>Atyidae</taxon>
        <taxon>Halocaridina</taxon>
    </lineage>
</organism>